<reference evidence="2" key="2">
    <citation type="submission" date="2025-09" db="UniProtKB">
        <authorList>
            <consortium name="Ensembl"/>
        </authorList>
    </citation>
    <scope>IDENTIFICATION</scope>
</reference>
<evidence type="ECO:0000256" key="1">
    <source>
        <dbReference type="SAM" id="Phobius"/>
    </source>
</evidence>
<evidence type="ECO:0000313" key="3">
    <source>
        <dbReference type="Proteomes" id="UP000694541"/>
    </source>
</evidence>
<evidence type="ECO:0000313" key="2">
    <source>
        <dbReference type="Ensembl" id="ENSANIP00000018002.1"/>
    </source>
</evidence>
<keyword evidence="1" id="KW-0472">Membrane</keyword>
<proteinExistence type="predicted"/>
<keyword evidence="1" id="KW-1133">Transmembrane helix</keyword>
<sequence>MYVRGLFCIWEIEFFWSPQINQRRLLLFICYQFALESVNFQIFEYRILKTLYFFSQAVRCYESLILKAEGKVESDFFCQLGHFNLLLEDYPKGKVFHANSTAEMLHLRCVSNSVLNTEWKNGCRVFWGKGVCVCGGVWVCFLLFFFSSLLHQSLKLLKCFLPSLQPVNTEPYVLLCFVACGSVECFFGCGVDSERYSAALLNET</sequence>
<reference evidence="2" key="1">
    <citation type="submission" date="2025-08" db="UniProtKB">
        <authorList>
            <consortium name="Ensembl"/>
        </authorList>
    </citation>
    <scope>IDENTIFICATION</scope>
</reference>
<keyword evidence="3" id="KW-1185">Reference proteome</keyword>
<keyword evidence="1" id="KW-0812">Transmembrane</keyword>
<accession>A0A8B9RXI5</accession>
<feature type="transmembrane region" description="Helical" evidence="1">
    <location>
        <begin position="130"/>
        <end position="151"/>
    </location>
</feature>
<dbReference type="AlphaFoldDB" id="A0A8B9RXI5"/>
<protein>
    <submittedName>
        <fullName evidence="2">Uncharacterized protein</fullName>
    </submittedName>
</protein>
<dbReference type="Ensembl" id="ENSANIT00000018613.1">
    <property type="protein sequence ID" value="ENSANIP00000018002.1"/>
    <property type="gene ID" value="ENSANIG00000012225.1"/>
</dbReference>
<organism evidence="2 3">
    <name type="scientific">Accipiter nisus</name>
    <name type="common">Eurasian sparrowhawk</name>
    <dbReference type="NCBI Taxonomy" id="211598"/>
    <lineage>
        <taxon>Eukaryota</taxon>
        <taxon>Metazoa</taxon>
        <taxon>Chordata</taxon>
        <taxon>Craniata</taxon>
        <taxon>Vertebrata</taxon>
        <taxon>Euteleostomi</taxon>
        <taxon>Archelosauria</taxon>
        <taxon>Archosauria</taxon>
        <taxon>Dinosauria</taxon>
        <taxon>Saurischia</taxon>
        <taxon>Theropoda</taxon>
        <taxon>Coelurosauria</taxon>
        <taxon>Aves</taxon>
        <taxon>Neognathae</taxon>
        <taxon>Neoaves</taxon>
        <taxon>Telluraves</taxon>
        <taxon>Accipitrimorphae</taxon>
        <taxon>Accipitriformes</taxon>
        <taxon>Accipitridae</taxon>
        <taxon>Accipitrinae</taxon>
        <taxon>Accipiter</taxon>
    </lineage>
</organism>
<name>A0A8B9RXI5_9AVES</name>
<dbReference type="Proteomes" id="UP000694541">
    <property type="component" value="Unplaced"/>
</dbReference>